<accession>A0A917M4X4</accession>
<dbReference type="InterPro" id="IPR004601">
    <property type="entry name" value="UvdE"/>
</dbReference>
<dbReference type="PANTHER" id="PTHR31290">
    <property type="entry name" value="UV-DAMAGE ENDONUCLEASE"/>
    <property type="match status" value="1"/>
</dbReference>
<dbReference type="GO" id="GO:0004519">
    <property type="term" value="F:endonuclease activity"/>
    <property type="evidence" value="ECO:0007669"/>
    <property type="project" value="UniProtKB-KW"/>
</dbReference>
<comment type="caution">
    <text evidence="8">The sequence shown here is derived from an EMBL/GenBank/DDBJ whole genome shotgun (WGS) entry which is preliminary data.</text>
</comment>
<dbReference type="NCBIfam" id="TIGR00629">
    <property type="entry name" value="uvde"/>
    <property type="match status" value="1"/>
</dbReference>
<evidence type="ECO:0000256" key="2">
    <source>
        <dbReference type="ARBA" id="ARBA00022759"/>
    </source>
</evidence>
<evidence type="ECO:0000313" key="8">
    <source>
        <dbReference type="EMBL" id="GGG78094.1"/>
    </source>
</evidence>
<evidence type="ECO:0000256" key="7">
    <source>
        <dbReference type="SAM" id="MobiDB-lite"/>
    </source>
</evidence>
<sequence>MIVRFGFVAMSLLLENASPSRTMTYTNFAKLPDREAAIRRLEQIAKDNLHNTLRILRHATENDIRLHRLTSKIIPLATHNGLADWNPYPELQSAFTEVGEYVQKTGIRVSFHPDHFCVFSTPRPEVLINSEKDLDYHVRMIEAMGLPETVKNNIHIGGAYGDKVVAGERFVQQFGALAPRLRNRVTLENDDKTFNVVETLEAAEAVGVPMVLDIHHHDVNDGGISRDELSGKLWQRILDTWKREADRLGWDSVQGADALPPKIHASSPKSESERRSHADGVEARPLLRFLQEIAGSTSRVDCMLEAKHKDAALLKLMEDMKELEALGEGVRVIDGGSIEVL</sequence>
<dbReference type="AlphaFoldDB" id="A0A917M4X4"/>
<name>A0A917M4X4_9BACL</name>
<organism evidence="8 9">
    <name type="scientific">Paenibacillus radicis</name>
    <name type="common">ex Gao et al. 2016</name>
    <dbReference type="NCBI Taxonomy" id="1737354"/>
    <lineage>
        <taxon>Bacteria</taxon>
        <taxon>Bacillati</taxon>
        <taxon>Bacillota</taxon>
        <taxon>Bacilli</taxon>
        <taxon>Bacillales</taxon>
        <taxon>Paenibacillaceae</taxon>
        <taxon>Paenibacillus</taxon>
    </lineage>
</organism>
<dbReference type="EMBL" id="BMHY01000008">
    <property type="protein sequence ID" value="GGG78094.1"/>
    <property type="molecule type" value="Genomic_DNA"/>
</dbReference>
<keyword evidence="4" id="KW-0228">DNA excision</keyword>
<evidence type="ECO:0000256" key="1">
    <source>
        <dbReference type="ARBA" id="ARBA00022722"/>
    </source>
</evidence>
<dbReference type="GO" id="GO:0009411">
    <property type="term" value="P:response to UV"/>
    <property type="evidence" value="ECO:0007669"/>
    <property type="project" value="InterPro"/>
</dbReference>
<evidence type="ECO:0000256" key="3">
    <source>
        <dbReference type="ARBA" id="ARBA00022763"/>
    </source>
</evidence>
<dbReference type="GO" id="GO:0006289">
    <property type="term" value="P:nucleotide-excision repair"/>
    <property type="evidence" value="ECO:0007669"/>
    <property type="project" value="InterPro"/>
</dbReference>
<feature type="compositionally biased region" description="Basic and acidic residues" evidence="7">
    <location>
        <begin position="270"/>
        <end position="279"/>
    </location>
</feature>
<dbReference type="SUPFAM" id="SSF51658">
    <property type="entry name" value="Xylose isomerase-like"/>
    <property type="match status" value="1"/>
</dbReference>
<keyword evidence="9" id="KW-1185">Reference proteome</keyword>
<dbReference type="Pfam" id="PF03851">
    <property type="entry name" value="UvdE"/>
    <property type="match status" value="1"/>
</dbReference>
<feature type="region of interest" description="Disordered" evidence="7">
    <location>
        <begin position="259"/>
        <end position="279"/>
    </location>
</feature>
<proteinExistence type="predicted"/>
<evidence type="ECO:0000313" key="9">
    <source>
        <dbReference type="Proteomes" id="UP000600247"/>
    </source>
</evidence>
<keyword evidence="2 8" id="KW-0255">Endonuclease</keyword>
<gene>
    <name evidence="8" type="primary">uvsE</name>
    <name evidence="8" type="ORF">GCM10010918_38680</name>
</gene>
<dbReference type="Gene3D" id="3.20.20.150">
    <property type="entry name" value="Divalent-metal-dependent TIM barrel enzymes"/>
    <property type="match status" value="1"/>
</dbReference>
<evidence type="ECO:0000256" key="5">
    <source>
        <dbReference type="ARBA" id="ARBA00022801"/>
    </source>
</evidence>
<keyword evidence="1" id="KW-0540">Nuclease</keyword>
<dbReference type="Proteomes" id="UP000600247">
    <property type="component" value="Unassembled WGS sequence"/>
</dbReference>
<dbReference type="PANTHER" id="PTHR31290:SF5">
    <property type="entry name" value="UV-DAMAGE ENDONUCLEASE"/>
    <property type="match status" value="1"/>
</dbReference>
<keyword evidence="6" id="KW-0234">DNA repair</keyword>
<evidence type="ECO:0000256" key="6">
    <source>
        <dbReference type="ARBA" id="ARBA00023204"/>
    </source>
</evidence>
<dbReference type="GO" id="GO:0016787">
    <property type="term" value="F:hydrolase activity"/>
    <property type="evidence" value="ECO:0007669"/>
    <property type="project" value="UniProtKB-KW"/>
</dbReference>
<dbReference type="InterPro" id="IPR036237">
    <property type="entry name" value="Xyl_isomerase-like_sf"/>
</dbReference>
<dbReference type="RefSeq" id="WP_188890842.1">
    <property type="nucleotide sequence ID" value="NZ_BMHY01000008.1"/>
</dbReference>
<evidence type="ECO:0000256" key="4">
    <source>
        <dbReference type="ARBA" id="ARBA00022769"/>
    </source>
</evidence>
<protein>
    <submittedName>
        <fullName evidence="8">UV damage endonuclease UvsE</fullName>
    </submittedName>
</protein>
<keyword evidence="3" id="KW-0227">DNA damage</keyword>
<keyword evidence="5" id="KW-0378">Hydrolase</keyword>
<reference evidence="8 9" key="1">
    <citation type="journal article" date="2014" name="Int. J. Syst. Evol. Microbiol.">
        <title>Complete genome sequence of Corynebacterium casei LMG S-19264T (=DSM 44701T), isolated from a smear-ripened cheese.</title>
        <authorList>
            <consortium name="US DOE Joint Genome Institute (JGI-PGF)"/>
            <person name="Walter F."/>
            <person name="Albersmeier A."/>
            <person name="Kalinowski J."/>
            <person name="Ruckert C."/>
        </authorList>
    </citation>
    <scope>NUCLEOTIDE SEQUENCE [LARGE SCALE GENOMIC DNA]</scope>
    <source>
        <strain evidence="8 9">CGMCC 1.15286</strain>
    </source>
</reference>